<dbReference type="UniPathway" id="UPA00051">
    <property type="reaction ID" value="UER00462"/>
</dbReference>
<dbReference type="Gene3D" id="1.20.120.1320">
    <property type="entry name" value="Aspartokinase, catalytic domain"/>
    <property type="match status" value="1"/>
</dbReference>
<feature type="binding site" evidence="8">
    <location>
        <position position="231"/>
    </location>
    <ligand>
        <name>ATP</name>
        <dbReference type="ChEBI" id="CHEBI:30616"/>
    </ligand>
</feature>
<dbReference type="OrthoDB" id="9799110at2"/>
<evidence type="ECO:0000259" key="11">
    <source>
        <dbReference type="Pfam" id="PF00696"/>
    </source>
</evidence>
<dbReference type="UniPathway" id="UPA00034">
    <property type="reaction ID" value="UER00015"/>
</dbReference>
<dbReference type="PIRSF" id="PIRSF000726">
    <property type="entry name" value="Asp_kin"/>
    <property type="match status" value="1"/>
</dbReference>
<accession>A0A1G7XMK9</accession>
<dbReference type="UniPathway" id="UPA00050">
    <property type="reaction ID" value="UER00461"/>
</dbReference>
<evidence type="ECO:0000256" key="7">
    <source>
        <dbReference type="ARBA" id="ARBA00047872"/>
    </source>
</evidence>
<dbReference type="SUPFAM" id="SSF55021">
    <property type="entry name" value="ACT-like"/>
    <property type="match status" value="1"/>
</dbReference>
<proteinExistence type="inferred from homology"/>
<evidence type="ECO:0000256" key="8">
    <source>
        <dbReference type="PIRSR" id="PIRSR000726-1"/>
    </source>
</evidence>
<dbReference type="GO" id="GO:0005829">
    <property type="term" value="C:cytosol"/>
    <property type="evidence" value="ECO:0007669"/>
    <property type="project" value="TreeGrafter"/>
</dbReference>
<evidence type="ECO:0000256" key="3">
    <source>
        <dbReference type="ARBA" id="ARBA00022679"/>
    </source>
</evidence>
<evidence type="ECO:0000256" key="5">
    <source>
        <dbReference type="ARBA" id="ARBA00022777"/>
    </source>
</evidence>
<evidence type="ECO:0000313" key="12">
    <source>
        <dbReference type="EMBL" id="SDG85478.1"/>
    </source>
</evidence>
<evidence type="ECO:0000256" key="1">
    <source>
        <dbReference type="ARBA" id="ARBA00004766"/>
    </source>
</evidence>
<comment type="similarity">
    <text evidence="2 9">Belongs to the aspartokinase family.</text>
</comment>
<evidence type="ECO:0000256" key="9">
    <source>
        <dbReference type="RuleBase" id="RU003448"/>
    </source>
</evidence>
<dbReference type="PANTHER" id="PTHR21499:SF59">
    <property type="entry name" value="ASPARTOKINASE"/>
    <property type="match status" value="1"/>
</dbReference>
<evidence type="ECO:0000256" key="6">
    <source>
        <dbReference type="ARBA" id="ARBA00022840"/>
    </source>
</evidence>
<dbReference type="GO" id="GO:0009090">
    <property type="term" value="P:homoserine biosynthetic process"/>
    <property type="evidence" value="ECO:0007669"/>
    <property type="project" value="TreeGrafter"/>
</dbReference>
<name>A0A1G7XMK9_9FLAO</name>
<keyword evidence="3 9" id="KW-0808">Transferase</keyword>
<dbReference type="PANTHER" id="PTHR21499">
    <property type="entry name" value="ASPARTATE KINASE"/>
    <property type="match status" value="1"/>
</dbReference>
<dbReference type="SUPFAM" id="SSF53633">
    <property type="entry name" value="Carbamate kinase-like"/>
    <property type="match status" value="1"/>
</dbReference>
<dbReference type="InterPro" id="IPR001341">
    <property type="entry name" value="Asp_kinase"/>
</dbReference>
<evidence type="ECO:0000256" key="10">
    <source>
        <dbReference type="RuleBase" id="RU004249"/>
    </source>
</evidence>
<dbReference type="InterPro" id="IPR036393">
    <property type="entry name" value="AceGlu_kinase-like_sf"/>
</dbReference>
<dbReference type="InterPro" id="IPR045865">
    <property type="entry name" value="ACT-like_dom_sf"/>
</dbReference>
<protein>
    <recommendedName>
        <fullName evidence="9">Aspartokinase</fullName>
        <ecNumber evidence="9">2.7.2.4</ecNumber>
    </recommendedName>
</protein>
<comment type="pathway">
    <text evidence="1 10">Amino-acid biosynthesis; L-lysine biosynthesis via DAP pathway; (S)-tetrahydrodipicolinate from L-aspartate: step 1/4.</text>
</comment>
<dbReference type="Pfam" id="PF00696">
    <property type="entry name" value="AA_kinase"/>
    <property type="match status" value="1"/>
</dbReference>
<dbReference type="STRING" id="262004.SAMN04489796_101768"/>
<keyword evidence="10" id="KW-0028">Amino-acid biosynthesis</keyword>
<evidence type="ECO:0000256" key="2">
    <source>
        <dbReference type="ARBA" id="ARBA00010122"/>
    </source>
</evidence>
<dbReference type="AlphaFoldDB" id="A0A1G7XMK9"/>
<dbReference type="EMBL" id="FNCZ01000001">
    <property type="protein sequence ID" value="SDG85478.1"/>
    <property type="molecule type" value="Genomic_DNA"/>
</dbReference>
<dbReference type="InterPro" id="IPR005260">
    <property type="entry name" value="Asp_kin_monofn"/>
</dbReference>
<keyword evidence="5 9" id="KW-0418">Kinase</keyword>
<keyword evidence="4 8" id="KW-0547">Nucleotide-binding</keyword>
<gene>
    <name evidence="12" type="ORF">SAMN04489796_101768</name>
</gene>
<comment type="catalytic activity">
    <reaction evidence="7 9">
        <text>L-aspartate + ATP = 4-phospho-L-aspartate + ADP</text>
        <dbReference type="Rhea" id="RHEA:23776"/>
        <dbReference type="ChEBI" id="CHEBI:29991"/>
        <dbReference type="ChEBI" id="CHEBI:30616"/>
        <dbReference type="ChEBI" id="CHEBI:57535"/>
        <dbReference type="ChEBI" id="CHEBI:456216"/>
        <dbReference type="EC" id="2.7.2.4"/>
    </reaction>
</comment>
<feature type="domain" description="Aspartate/glutamate/uridylate kinase" evidence="11">
    <location>
        <begin position="3"/>
        <end position="277"/>
    </location>
</feature>
<dbReference type="GO" id="GO:0009088">
    <property type="term" value="P:threonine biosynthetic process"/>
    <property type="evidence" value="ECO:0007669"/>
    <property type="project" value="UniProtKB-UniPathway"/>
</dbReference>
<comment type="pathway">
    <text evidence="10">Amino-acid biosynthesis; L-threonine biosynthesis; L-threonine from L-aspartate: step 1/5.</text>
</comment>
<dbReference type="GO" id="GO:0004072">
    <property type="term" value="F:aspartate kinase activity"/>
    <property type="evidence" value="ECO:0007669"/>
    <property type="project" value="UniProtKB-EC"/>
</dbReference>
<dbReference type="InterPro" id="IPR001048">
    <property type="entry name" value="Asp/Glu/Uridylate_kinase"/>
</dbReference>
<keyword evidence="13" id="KW-1185">Reference proteome</keyword>
<dbReference type="EC" id="2.7.2.4" evidence="9"/>
<dbReference type="InterPro" id="IPR042199">
    <property type="entry name" value="AsparK_Bifunc_asparK/hSer_DH"/>
</dbReference>
<dbReference type="Proteomes" id="UP000199492">
    <property type="component" value="Unassembled WGS sequence"/>
</dbReference>
<keyword evidence="6 8" id="KW-0067">ATP-binding</keyword>
<dbReference type="NCBIfam" id="TIGR00657">
    <property type="entry name" value="asp_kinases"/>
    <property type="match status" value="1"/>
</dbReference>
<comment type="pathway">
    <text evidence="10">Amino-acid biosynthesis; L-methionine biosynthesis via de novo pathway; L-homoserine from L-aspartate: step 1/3.</text>
</comment>
<reference evidence="13" key="1">
    <citation type="submission" date="2016-10" db="EMBL/GenBank/DDBJ databases">
        <authorList>
            <person name="Varghese N."/>
            <person name="Submissions S."/>
        </authorList>
    </citation>
    <scope>NUCLEOTIDE SEQUENCE [LARGE SCALE GENOMIC DNA]</scope>
    <source>
        <strain evidence="13">DSM 15363</strain>
    </source>
</reference>
<dbReference type="GO" id="GO:0005524">
    <property type="term" value="F:ATP binding"/>
    <property type="evidence" value="ECO:0007669"/>
    <property type="project" value="UniProtKB-KW"/>
</dbReference>
<evidence type="ECO:0000313" key="13">
    <source>
        <dbReference type="Proteomes" id="UP000199492"/>
    </source>
</evidence>
<organism evidence="12 13">
    <name type="scientific">Winogradskyella thalassocola</name>
    <dbReference type="NCBI Taxonomy" id="262004"/>
    <lineage>
        <taxon>Bacteria</taxon>
        <taxon>Pseudomonadati</taxon>
        <taxon>Bacteroidota</taxon>
        <taxon>Flavobacteriia</taxon>
        <taxon>Flavobacteriales</taxon>
        <taxon>Flavobacteriaceae</taxon>
        <taxon>Winogradskyella</taxon>
    </lineage>
</organism>
<dbReference type="GO" id="GO:0009089">
    <property type="term" value="P:lysine biosynthetic process via diaminopimelate"/>
    <property type="evidence" value="ECO:0007669"/>
    <property type="project" value="UniProtKB-UniPathway"/>
</dbReference>
<sequence>MRIFKFGGASVKDADGVKNLAKVLTTTGYDNTLVVVSAMGKTTNRMELVIKNYFENKSELQGAIHDVIKCHDDILVDLFENKRHQVFTDVKAFFDELNAFFKSNKSPDYNYVYDQVIGYGELISTTIISDYLNEIGLKNNWVDVREFIKTDNYYRRSNVNWEKTQENISTNLNTNILNITQGFLGSDSNNFTTTLGREGSDYTAAIFAYCLNANSVTIWKDVPGVLNADPRYFENAQLLHQISYREAIELAFYGASVIHPKTLQPLQQKEIPLYVKSFLNPEGAGTCVSKGKALVPEVPCFIVKKNQTLISLSSLDFSYIMEENISEIFSLLHLYKMKVDVIQNSAISFSVCIDNLFDNLEKLLQHLKAKFKVVCHNNVSLYTIRHYNDVVVKELEKDKEVLLKQLAQGTVQIVTK</sequence>
<evidence type="ECO:0000256" key="4">
    <source>
        <dbReference type="ARBA" id="ARBA00022741"/>
    </source>
</evidence>
<dbReference type="Gene3D" id="3.40.1160.10">
    <property type="entry name" value="Acetylglutamate kinase-like"/>
    <property type="match status" value="1"/>
</dbReference>
<dbReference type="RefSeq" id="WP_092466246.1">
    <property type="nucleotide sequence ID" value="NZ_FNCZ01000001.1"/>
</dbReference>